<dbReference type="Pfam" id="PF00107">
    <property type="entry name" value="ADH_zinc_N"/>
    <property type="match status" value="1"/>
</dbReference>
<accession>A0AAV5AE72</accession>
<dbReference type="GO" id="GO:0016651">
    <property type="term" value="F:oxidoreductase activity, acting on NAD(P)H"/>
    <property type="evidence" value="ECO:0007669"/>
    <property type="project" value="InterPro"/>
</dbReference>
<dbReference type="Proteomes" id="UP001050691">
    <property type="component" value="Unassembled WGS sequence"/>
</dbReference>
<dbReference type="CDD" id="cd08249">
    <property type="entry name" value="enoyl_reductase_like"/>
    <property type="match status" value="1"/>
</dbReference>
<dbReference type="InterPro" id="IPR013154">
    <property type="entry name" value="ADH-like_N"/>
</dbReference>
<dbReference type="SMART" id="SM00829">
    <property type="entry name" value="PKS_ER"/>
    <property type="match status" value="1"/>
</dbReference>
<sequence>MTQQKALILPKKHGEFEVGLVDIPTPGPGELLVKIQSTALNPVDWKIQVIGFFVDESSYPFVLGTDSAGIVEAVGEGVTNFKVGDKVFHQGNFAHRNATFQQYTIVPAEITAKLPENLSYDQAASVPLGLATGATGFYNPIETGAGLGLTAPWEGGEGKYSDQGILIFGGASSVGQYSHNPPYAIAIQLAKLSGFNPIVTTASLHNTELLKSLGATHVIDRKADVVAEASKIFSEPPKIIYDAISLAPTQTAAWKILAKDGSLILVLPPTEGIKAGDDGKRLAHVYGNVFTQRKLGVSMYPNLTEYFASGKLKPNKVEVLPNGLAGIPDGLVRMQKDQVSGVKLIARPQETP</sequence>
<proteinExistence type="predicted"/>
<dbReference type="Gene3D" id="3.90.180.10">
    <property type="entry name" value="Medium-chain alcohol dehydrogenases, catalytic domain"/>
    <property type="match status" value="1"/>
</dbReference>
<dbReference type="AlphaFoldDB" id="A0AAV5AE72"/>
<dbReference type="InterPro" id="IPR020843">
    <property type="entry name" value="ER"/>
</dbReference>
<dbReference type="EMBL" id="BPWL01000007">
    <property type="protein sequence ID" value="GJJ11937.1"/>
    <property type="molecule type" value="Genomic_DNA"/>
</dbReference>
<dbReference type="SUPFAM" id="SSF51735">
    <property type="entry name" value="NAD(P)-binding Rossmann-fold domains"/>
    <property type="match status" value="1"/>
</dbReference>
<comment type="caution">
    <text evidence="2">The sequence shown here is derived from an EMBL/GenBank/DDBJ whole genome shotgun (WGS) entry which is preliminary data.</text>
</comment>
<dbReference type="PANTHER" id="PTHR45348:SF2">
    <property type="entry name" value="ZINC-TYPE ALCOHOL DEHYDROGENASE-LIKE PROTEIN C2E1P3.01"/>
    <property type="match status" value="1"/>
</dbReference>
<dbReference type="InterPro" id="IPR047122">
    <property type="entry name" value="Trans-enoyl_RdTase-like"/>
</dbReference>
<dbReference type="PANTHER" id="PTHR45348">
    <property type="entry name" value="HYPOTHETICAL OXIDOREDUCTASE (EUROFUNG)"/>
    <property type="match status" value="1"/>
</dbReference>
<dbReference type="InterPro" id="IPR036291">
    <property type="entry name" value="NAD(P)-bd_dom_sf"/>
</dbReference>
<reference evidence="2" key="1">
    <citation type="submission" date="2021-10" db="EMBL/GenBank/DDBJ databases">
        <title>De novo Genome Assembly of Clathrus columnatus (Basidiomycota, Fungi) Using Illumina and Nanopore Sequence Data.</title>
        <authorList>
            <person name="Ogiso-Tanaka E."/>
            <person name="Itagaki H."/>
            <person name="Hosoya T."/>
            <person name="Hosaka K."/>
        </authorList>
    </citation>
    <scope>NUCLEOTIDE SEQUENCE</scope>
    <source>
        <strain evidence="2">MO-923</strain>
    </source>
</reference>
<evidence type="ECO:0000313" key="2">
    <source>
        <dbReference type="EMBL" id="GJJ11937.1"/>
    </source>
</evidence>
<dbReference type="InterPro" id="IPR013149">
    <property type="entry name" value="ADH-like_C"/>
</dbReference>
<dbReference type="Pfam" id="PF08240">
    <property type="entry name" value="ADH_N"/>
    <property type="match status" value="1"/>
</dbReference>
<evidence type="ECO:0000313" key="3">
    <source>
        <dbReference type="Proteomes" id="UP001050691"/>
    </source>
</evidence>
<feature type="domain" description="Enoyl reductase (ER)" evidence="1">
    <location>
        <begin position="14"/>
        <end position="346"/>
    </location>
</feature>
<dbReference type="Gene3D" id="3.40.50.720">
    <property type="entry name" value="NAD(P)-binding Rossmann-like Domain"/>
    <property type="match status" value="1"/>
</dbReference>
<dbReference type="SUPFAM" id="SSF50129">
    <property type="entry name" value="GroES-like"/>
    <property type="match status" value="1"/>
</dbReference>
<name>A0AAV5AE72_9AGAM</name>
<gene>
    <name evidence="2" type="ORF">Clacol_006175</name>
</gene>
<organism evidence="2 3">
    <name type="scientific">Clathrus columnatus</name>
    <dbReference type="NCBI Taxonomy" id="1419009"/>
    <lineage>
        <taxon>Eukaryota</taxon>
        <taxon>Fungi</taxon>
        <taxon>Dikarya</taxon>
        <taxon>Basidiomycota</taxon>
        <taxon>Agaricomycotina</taxon>
        <taxon>Agaricomycetes</taxon>
        <taxon>Phallomycetidae</taxon>
        <taxon>Phallales</taxon>
        <taxon>Clathraceae</taxon>
        <taxon>Clathrus</taxon>
    </lineage>
</organism>
<dbReference type="InterPro" id="IPR011032">
    <property type="entry name" value="GroES-like_sf"/>
</dbReference>
<protein>
    <recommendedName>
        <fullName evidence="1">Enoyl reductase (ER) domain-containing protein</fullName>
    </recommendedName>
</protein>
<keyword evidence="3" id="KW-1185">Reference proteome</keyword>
<evidence type="ECO:0000259" key="1">
    <source>
        <dbReference type="SMART" id="SM00829"/>
    </source>
</evidence>